<comment type="cofactor">
    <cofactor evidence="1">
        <name>Mg(2+)</name>
        <dbReference type="ChEBI" id="CHEBI:18420"/>
    </cofactor>
</comment>
<dbReference type="SUPFAM" id="SSF55658">
    <property type="entry name" value="L9 N-domain-like"/>
    <property type="match status" value="1"/>
</dbReference>
<feature type="transmembrane region" description="Helical" evidence="11">
    <location>
        <begin position="88"/>
        <end position="107"/>
    </location>
</feature>
<dbReference type="FunFam" id="3.40.970.10:FF:000002">
    <property type="entry name" value="Ribonuclease H"/>
    <property type="match status" value="1"/>
</dbReference>
<keyword evidence="10" id="KW-0460">Magnesium</keyword>
<evidence type="ECO:0000256" key="8">
    <source>
        <dbReference type="ARBA" id="ARBA00022759"/>
    </source>
</evidence>
<keyword evidence="9" id="KW-0378">Hydrolase</keyword>
<comment type="similarity">
    <text evidence="3">Belongs to the RNase H family.</text>
</comment>
<name>A0A5K1G5P0_9MAGN</name>
<organism evidence="13">
    <name type="scientific">Nymphaea colorata</name>
    <name type="common">pocket water lily</name>
    <dbReference type="NCBI Taxonomy" id="210225"/>
    <lineage>
        <taxon>Eukaryota</taxon>
        <taxon>Viridiplantae</taxon>
        <taxon>Streptophyta</taxon>
        <taxon>Embryophyta</taxon>
        <taxon>Tracheophyta</taxon>
        <taxon>Spermatophyta</taxon>
        <taxon>Magnoliopsida</taxon>
        <taxon>Nymphaeales</taxon>
        <taxon>Nymphaeaceae</taxon>
        <taxon>Nymphaea</taxon>
    </lineage>
</organism>
<dbReference type="EC" id="3.1.26.4" evidence="4"/>
<dbReference type="GO" id="GO:0046872">
    <property type="term" value="F:metal ion binding"/>
    <property type="evidence" value="ECO:0007669"/>
    <property type="project" value="UniProtKB-KW"/>
</dbReference>
<evidence type="ECO:0000256" key="6">
    <source>
        <dbReference type="ARBA" id="ARBA00022722"/>
    </source>
</evidence>
<evidence type="ECO:0000259" key="12">
    <source>
        <dbReference type="Pfam" id="PF01693"/>
    </source>
</evidence>
<accession>A0A5K1G5P0</accession>
<feature type="domain" description="Ribonuclease H1 N-terminal" evidence="12">
    <location>
        <begin position="6"/>
        <end position="47"/>
    </location>
</feature>
<dbReference type="Gene3D" id="3.40.970.10">
    <property type="entry name" value="Ribonuclease H1, N-terminal domain"/>
    <property type="match status" value="1"/>
</dbReference>
<evidence type="ECO:0000256" key="5">
    <source>
        <dbReference type="ARBA" id="ARBA00017721"/>
    </source>
</evidence>
<evidence type="ECO:0000256" key="11">
    <source>
        <dbReference type="SAM" id="Phobius"/>
    </source>
</evidence>
<sequence>MIPRHKYYVVFEGRSRGIYNSWEQCQPLVYRYKGALFRSFHTFEAAQYHMNGYLQNKYGVQLCRPLGFVDVNATEEEEVMKTNGRTRIPLVLIACFVTTCFLCWICTR</sequence>
<protein>
    <recommendedName>
        <fullName evidence="5">Ribonuclease H</fullName>
        <ecNumber evidence="4">3.1.26.4</ecNumber>
    </recommendedName>
</protein>
<evidence type="ECO:0000313" key="13">
    <source>
        <dbReference type="EMBL" id="VVW70772.1"/>
    </source>
</evidence>
<dbReference type="Pfam" id="PF01693">
    <property type="entry name" value="Cauli_VI"/>
    <property type="match status" value="1"/>
</dbReference>
<evidence type="ECO:0000256" key="10">
    <source>
        <dbReference type="ARBA" id="ARBA00022842"/>
    </source>
</evidence>
<dbReference type="Gramene" id="NC8G0210820.1">
    <property type="protein sequence ID" value="NC8G0210820.1:cds"/>
    <property type="gene ID" value="NC8G0210820"/>
</dbReference>
<dbReference type="AlphaFoldDB" id="A0A5K1G5P0"/>
<proteinExistence type="inferred from homology"/>
<dbReference type="GO" id="GO:0004523">
    <property type="term" value="F:RNA-DNA hybrid ribonuclease activity"/>
    <property type="evidence" value="ECO:0007669"/>
    <property type="project" value="UniProtKB-EC"/>
</dbReference>
<keyword evidence="11" id="KW-1133">Transmembrane helix</keyword>
<evidence type="ECO:0000256" key="4">
    <source>
        <dbReference type="ARBA" id="ARBA00012180"/>
    </source>
</evidence>
<evidence type="ECO:0000256" key="2">
    <source>
        <dbReference type="ARBA" id="ARBA00004065"/>
    </source>
</evidence>
<keyword evidence="7" id="KW-0479">Metal-binding</keyword>
<evidence type="ECO:0000256" key="7">
    <source>
        <dbReference type="ARBA" id="ARBA00022723"/>
    </source>
</evidence>
<evidence type="ECO:0000256" key="1">
    <source>
        <dbReference type="ARBA" id="ARBA00001946"/>
    </source>
</evidence>
<keyword evidence="11" id="KW-0812">Transmembrane</keyword>
<evidence type="ECO:0000256" key="3">
    <source>
        <dbReference type="ARBA" id="ARBA00005300"/>
    </source>
</evidence>
<dbReference type="InterPro" id="IPR037056">
    <property type="entry name" value="RNase_H1_N_sf"/>
</dbReference>
<keyword evidence="6" id="KW-0540">Nuclease</keyword>
<reference evidence="13" key="1">
    <citation type="submission" date="2019-09" db="EMBL/GenBank/DDBJ databases">
        <authorList>
            <person name="Zhang L."/>
        </authorList>
    </citation>
    <scope>NUCLEOTIDE SEQUENCE</scope>
</reference>
<dbReference type="InterPro" id="IPR009027">
    <property type="entry name" value="Ribosomal_bL9/RNase_H1_N"/>
</dbReference>
<gene>
    <name evidence="13" type="ORF">NYM_LOCUS25006</name>
</gene>
<dbReference type="InterPro" id="IPR011320">
    <property type="entry name" value="RNase_H1_N"/>
</dbReference>
<evidence type="ECO:0000256" key="9">
    <source>
        <dbReference type="ARBA" id="ARBA00022801"/>
    </source>
</evidence>
<keyword evidence="11" id="KW-0472">Membrane</keyword>
<dbReference type="EMBL" id="LR721786">
    <property type="protein sequence ID" value="VVW70772.1"/>
    <property type="molecule type" value="Genomic_DNA"/>
</dbReference>
<comment type="function">
    <text evidence="2">Endonuclease that specifically degrades the RNA of RNA-DNA hybrids.</text>
</comment>
<keyword evidence="8" id="KW-0255">Endonuclease</keyword>